<sequence>MLLNAKTAISTSPLLLVPYSKWHVPRYHEWMKNEEIQETTASEPLTIEEEYNMQQSWRQDADKLTFITCLPVARSEDGVLPRQLTVRDDDDDRMLGDINLFLRVDDGEEGGSENPEIIGEVELMIAEKVNHRKGFGRASILSFLRYIIDHEAEILEEFVKGDSFASEAMAKATNPSRKFACLSVKIGQANEGSLALFEGLGFRKMSTEANCFGEFELRRTDLSVKTLDEELEKSGVKGYVELPYERTE</sequence>
<dbReference type="STRING" id="1073089.A0A1L9S1L3"/>
<protein>
    <recommendedName>
        <fullName evidence="4">N-acetyltransferase domain-containing protein</fullName>
    </recommendedName>
</protein>
<evidence type="ECO:0000259" key="4">
    <source>
        <dbReference type="Pfam" id="PF13302"/>
    </source>
</evidence>
<dbReference type="GeneID" id="63745037"/>
<dbReference type="VEuPathDB" id="FungiDB:ASPWEDRAFT_124463"/>
<keyword evidence="2" id="KW-0808">Transferase</keyword>
<keyword evidence="6" id="KW-1185">Reference proteome</keyword>
<evidence type="ECO:0000256" key="3">
    <source>
        <dbReference type="ARBA" id="ARBA00023315"/>
    </source>
</evidence>
<dbReference type="InterPro" id="IPR016181">
    <property type="entry name" value="Acyl_CoA_acyltransferase"/>
</dbReference>
<dbReference type="Pfam" id="PF13302">
    <property type="entry name" value="Acetyltransf_3"/>
    <property type="match status" value="1"/>
</dbReference>
<evidence type="ECO:0000256" key="2">
    <source>
        <dbReference type="ARBA" id="ARBA00022679"/>
    </source>
</evidence>
<evidence type="ECO:0000256" key="1">
    <source>
        <dbReference type="ARBA" id="ARBA00009342"/>
    </source>
</evidence>
<reference evidence="6" key="1">
    <citation type="journal article" date="2017" name="Genome Biol.">
        <title>Comparative genomics reveals high biological diversity and specific adaptations in the industrially and medically important fungal genus Aspergillus.</title>
        <authorList>
            <person name="de Vries R.P."/>
            <person name="Riley R."/>
            <person name="Wiebenga A."/>
            <person name="Aguilar-Osorio G."/>
            <person name="Amillis S."/>
            <person name="Uchima C.A."/>
            <person name="Anderluh G."/>
            <person name="Asadollahi M."/>
            <person name="Askin M."/>
            <person name="Barry K."/>
            <person name="Battaglia E."/>
            <person name="Bayram O."/>
            <person name="Benocci T."/>
            <person name="Braus-Stromeyer S.A."/>
            <person name="Caldana C."/>
            <person name="Canovas D."/>
            <person name="Cerqueira G.C."/>
            <person name="Chen F."/>
            <person name="Chen W."/>
            <person name="Choi C."/>
            <person name="Clum A."/>
            <person name="Dos Santos R.A."/>
            <person name="Damasio A.R."/>
            <person name="Diallinas G."/>
            <person name="Emri T."/>
            <person name="Fekete E."/>
            <person name="Flipphi M."/>
            <person name="Freyberg S."/>
            <person name="Gallo A."/>
            <person name="Gournas C."/>
            <person name="Habgood R."/>
            <person name="Hainaut M."/>
            <person name="Harispe M.L."/>
            <person name="Henrissat B."/>
            <person name="Hilden K.S."/>
            <person name="Hope R."/>
            <person name="Hossain A."/>
            <person name="Karabika E."/>
            <person name="Karaffa L."/>
            <person name="Karanyi Z."/>
            <person name="Krasevec N."/>
            <person name="Kuo A."/>
            <person name="Kusch H."/>
            <person name="LaButti K."/>
            <person name="Lagendijk E.L."/>
            <person name="Lapidus A."/>
            <person name="Levasseur A."/>
            <person name="Lindquist E."/>
            <person name="Lipzen A."/>
            <person name="Logrieco A.F."/>
            <person name="MacCabe A."/>
            <person name="Maekelae M.R."/>
            <person name="Malavazi I."/>
            <person name="Melin P."/>
            <person name="Meyer V."/>
            <person name="Mielnichuk N."/>
            <person name="Miskei M."/>
            <person name="Molnar A.P."/>
            <person name="Mule G."/>
            <person name="Ngan C.Y."/>
            <person name="Orejas M."/>
            <person name="Orosz E."/>
            <person name="Ouedraogo J.P."/>
            <person name="Overkamp K.M."/>
            <person name="Park H.-S."/>
            <person name="Perrone G."/>
            <person name="Piumi F."/>
            <person name="Punt P.J."/>
            <person name="Ram A.F."/>
            <person name="Ramon A."/>
            <person name="Rauscher S."/>
            <person name="Record E."/>
            <person name="Riano-Pachon D.M."/>
            <person name="Robert V."/>
            <person name="Roehrig J."/>
            <person name="Ruller R."/>
            <person name="Salamov A."/>
            <person name="Salih N.S."/>
            <person name="Samson R.A."/>
            <person name="Sandor E."/>
            <person name="Sanguinetti M."/>
            <person name="Schuetze T."/>
            <person name="Sepcic K."/>
            <person name="Shelest E."/>
            <person name="Sherlock G."/>
            <person name="Sophianopoulou V."/>
            <person name="Squina F.M."/>
            <person name="Sun H."/>
            <person name="Susca A."/>
            <person name="Todd R.B."/>
            <person name="Tsang A."/>
            <person name="Unkles S.E."/>
            <person name="van de Wiele N."/>
            <person name="van Rossen-Uffink D."/>
            <person name="Oliveira J.V."/>
            <person name="Vesth T.C."/>
            <person name="Visser J."/>
            <person name="Yu J.-H."/>
            <person name="Zhou M."/>
            <person name="Andersen M.R."/>
            <person name="Archer D.B."/>
            <person name="Baker S.E."/>
            <person name="Benoit I."/>
            <person name="Brakhage A.A."/>
            <person name="Braus G.H."/>
            <person name="Fischer R."/>
            <person name="Frisvad J.C."/>
            <person name="Goldman G.H."/>
            <person name="Houbraken J."/>
            <person name="Oakley B."/>
            <person name="Pocsi I."/>
            <person name="Scazzocchio C."/>
            <person name="Seiboth B."/>
            <person name="vanKuyk P.A."/>
            <person name="Wortman J."/>
            <person name="Dyer P.S."/>
            <person name="Grigoriev I.V."/>
        </authorList>
    </citation>
    <scope>NUCLEOTIDE SEQUENCE [LARGE SCALE GENOMIC DNA]</scope>
    <source>
        <strain evidence="6">DTO 134E9</strain>
    </source>
</reference>
<accession>A0A1L9S1L3</accession>
<organism evidence="5 6">
    <name type="scientific">Aspergillus wentii DTO 134E9</name>
    <dbReference type="NCBI Taxonomy" id="1073089"/>
    <lineage>
        <taxon>Eukaryota</taxon>
        <taxon>Fungi</taxon>
        <taxon>Dikarya</taxon>
        <taxon>Ascomycota</taxon>
        <taxon>Pezizomycotina</taxon>
        <taxon>Eurotiomycetes</taxon>
        <taxon>Eurotiomycetidae</taxon>
        <taxon>Eurotiales</taxon>
        <taxon>Aspergillaceae</taxon>
        <taxon>Aspergillus</taxon>
        <taxon>Aspergillus subgen. Cremei</taxon>
    </lineage>
</organism>
<dbReference type="PANTHER" id="PTHR13256">
    <property type="entry name" value="N-ACETYLTRANSFERASE 9"/>
    <property type="match status" value="1"/>
</dbReference>
<comment type="similarity">
    <text evidence="1">Belongs to the acetyltransferase family. GNAT subfamily.</text>
</comment>
<dbReference type="Proteomes" id="UP000184383">
    <property type="component" value="Unassembled WGS sequence"/>
</dbReference>
<name>A0A1L9S1L3_ASPWE</name>
<keyword evidence="3" id="KW-0012">Acyltransferase</keyword>
<dbReference type="GO" id="GO:0008080">
    <property type="term" value="F:N-acetyltransferase activity"/>
    <property type="evidence" value="ECO:0007669"/>
    <property type="project" value="InterPro"/>
</dbReference>
<dbReference type="OrthoDB" id="5043642at2759"/>
<evidence type="ECO:0000313" key="6">
    <source>
        <dbReference type="Proteomes" id="UP000184383"/>
    </source>
</evidence>
<dbReference type="EMBL" id="KV878209">
    <property type="protein sequence ID" value="OJJ41023.1"/>
    <property type="molecule type" value="Genomic_DNA"/>
</dbReference>
<dbReference type="InterPro" id="IPR039135">
    <property type="entry name" value="NAT9-like"/>
</dbReference>
<feature type="domain" description="N-acetyltransferase" evidence="4">
    <location>
        <begin position="14"/>
        <end position="203"/>
    </location>
</feature>
<dbReference type="AlphaFoldDB" id="A0A1L9S1L3"/>
<dbReference type="Gene3D" id="3.40.630.30">
    <property type="match status" value="1"/>
</dbReference>
<dbReference type="SUPFAM" id="SSF55729">
    <property type="entry name" value="Acyl-CoA N-acyltransferases (Nat)"/>
    <property type="match status" value="1"/>
</dbReference>
<dbReference type="RefSeq" id="XP_040694699.1">
    <property type="nucleotide sequence ID" value="XM_040829189.1"/>
</dbReference>
<dbReference type="InterPro" id="IPR000182">
    <property type="entry name" value="GNAT_dom"/>
</dbReference>
<proteinExistence type="inferred from homology"/>
<evidence type="ECO:0000313" key="5">
    <source>
        <dbReference type="EMBL" id="OJJ41023.1"/>
    </source>
</evidence>
<gene>
    <name evidence="5" type="ORF">ASPWEDRAFT_124463</name>
</gene>
<dbReference type="PANTHER" id="PTHR13256:SF16">
    <property type="entry name" value="ALPHA_BETA-TUBULIN-N-ACETYLTRANSFERASE 9"/>
    <property type="match status" value="1"/>
</dbReference>